<evidence type="ECO:0000256" key="1">
    <source>
        <dbReference type="SAM" id="MobiDB-lite"/>
    </source>
</evidence>
<organism evidence="3 4">
    <name type="scientific">Neoarthrinium moseri</name>
    <dbReference type="NCBI Taxonomy" id="1658444"/>
    <lineage>
        <taxon>Eukaryota</taxon>
        <taxon>Fungi</taxon>
        <taxon>Dikarya</taxon>
        <taxon>Ascomycota</taxon>
        <taxon>Pezizomycotina</taxon>
        <taxon>Sordariomycetes</taxon>
        <taxon>Xylariomycetidae</taxon>
        <taxon>Amphisphaeriales</taxon>
        <taxon>Apiosporaceae</taxon>
        <taxon>Neoarthrinium</taxon>
    </lineage>
</organism>
<dbReference type="Proteomes" id="UP000829685">
    <property type="component" value="Unassembled WGS sequence"/>
</dbReference>
<comment type="caution">
    <text evidence="3">The sequence shown here is derived from an EMBL/GenBank/DDBJ whole genome shotgun (WGS) entry which is preliminary data.</text>
</comment>
<proteinExistence type="predicted"/>
<dbReference type="EMBL" id="JAFIMR010000176">
    <property type="protein sequence ID" value="KAI1845690.1"/>
    <property type="molecule type" value="Genomic_DNA"/>
</dbReference>
<name>A0A9P9W7G2_9PEZI</name>
<feature type="transmembrane region" description="Helical" evidence="2">
    <location>
        <begin position="102"/>
        <end position="126"/>
    </location>
</feature>
<keyword evidence="2" id="KW-1133">Transmembrane helix</keyword>
<protein>
    <submittedName>
        <fullName evidence="3">Uncharacterized protein</fullName>
    </submittedName>
</protein>
<evidence type="ECO:0000256" key="2">
    <source>
        <dbReference type="SAM" id="Phobius"/>
    </source>
</evidence>
<accession>A0A9P9W7G2</accession>
<feature type="region of interest" description="Disordered" evidence="1">
    <location>
        <begin position="191"/>
        <end position="211"/>
    </location>
</feature>
<reference evidence="3" key="1">
    <citation type="submission" date="2021-03" db="EMBL/GenBank/DDBJ databases">
        <title>Revisited historic fungal species revealed as producer of novel bioactive compounds through whole genome sequencing and comparative genomics.</title>
        <authorList>
            <person name="Vignolle G.A."/>
            <person name="Hochenegger N."/>
            <person name="Mach R.L."/>
            <person name="Mach-Aigner A.R."/>
            <person name="Javad Rahimi M."/>
            <person name="Salim K.A."/>
            <person name="Chan C.M."/>
            <person name="Lim L.B.L."/>
            <person name="Cai F."/>
            <person name="Druzhinina I.S."/>
            <person name="U'Ren J.M."/>
            <person name="Derntl C."/>
        </authorList>
    </citation>
    <scope>NUCLEOTIDE SEQUENCE</scope>
    <source>
        <strain evidence="3">TUCIM 5799</strain>
    </source>
</reference>
<keyword evidence="2" id="KW-0472">Membrane</keyword>
<keyword evidence="2" id="KW-0812">Transmembrane</keyword>
<sequence length="239" mass="24748">MSSPVRRSNDCPTGKLWYTCAANGFRGCCSVDPCALTGCPDTQSESNDSTSSGFSSVFSSMNTQSLSAVPVITVTAVATNTAASTAPSAVAAPLQTSGLPTAAAVATGAGGMLFIMLACCLITWLIKKRNAEKEKTNREGGGEQEHLPPVTTEGAALQGVERLGVIEGDSQDGHSAACPPSHATFAELDGSEWSGEQQRHPTRNQTSVVSPVTPTGSLGIVHWGSAQWLMSRPQAVQSH</sequence>
<gene>
    <name evidence="3" type="ORF">JX265_014075</name>
</gene>
<evidence type="ECO:0000313" key="3">
    <source>
        <dbReference type="EMBL" id="KAI1845690.1"/>
    </source>
</evidence>
<dbReference type="AlphaFoldDB" id="A0A9P9W7G2"/>
<keyword evidence="4" id="KW-1185">Reference proteome</keyword>
<evidence type="ECO:0000313" key="4">
    <source>
        <dbReference type="Proteomes" id="UP000829685"/>
    </source>
</evidence>